<sequence>MVRLAVIGKEARSWIVRKERSVCDGEGGRIQNGSDMDPSRGWVALACDKRRRPGLKALGEEADLVPGRRIFEFWDIWLGCRFQRYWAITGGLDMARGFQVLLVGALC</sequence>
<accession>A0ACB9HA35</accession>
<dbReference type="EMBL" id="CM042009">
    <property type="protein sequence ID" value="KAI3792600.1"/>
    <property type="molecule type" value="Genomic_DNA"/>
</dbReference>
<keyword evidence="2" id="KW-1185">Reference proteome</keyword>
<dbReference type="Proteomes" id="UP001055811">
    <property type="component" value="Linkage Group LG01"/>
</dbReference>
<gene>
    <name evidence="1" type="ORF">L2E82_06483</name>
</gene>
<evidence type="ECO:0000313" key="1">
    <source>
        <dbReference type="EMBL" id="KAI3792600.1"/>
    </source>
</evidence>
<protein>
    <submittedName>
        <fullName evidence="1">Uncharacterized protein</fullName>
    </submittedName>
</protein>
<name>A0ACB9HA35_CICIN</name>
<evidence type="ECO:0000313" key="2">
    <source>
        <dbReference type="Proteomes" id="UP001055811"/>
    </source>
</evidence>
<reference evidence="2" key="1">
    <citation type="journal article" date="2022" name="Mol. Ecol. Resour.">
        <title>The genomes of chicory, endive, great burdock and yacon provide insights into Asteraceae palaeo-polyploidization history and plant inulin production.</title>
        <authorList>
            <person name="Fan W."/>
            <person name="Wang S."/>
            <person name="Wang H."/>
            <person name="Wang A."/>
            <person name="Jiang F."/>
            <person name="Liu H."/>
            <person name="Zhao H."/>
            <person name="Xu D."/>
            <person name="Zhang Y."/>
        </authorList>
    </citation>
    <scope>NUCLEOTIDE SEQUENCE [LARGE SCALE GENOMIC DNA]</scope>
    <source>
        <strain evidence="2">cv. Punajuju</strain>
    </source>
</reference>
<comment type="caution">
    <text evidence="1">The sequence shown here is derived from an EMBL/GenBank/DDBJ whole genome shotgun (WGS) entry which is preliminary data.</text>
</comment>
<reference evidence="1 2" key="2">
    <citation type="journal article" date="2022" name="Mol. Ecol. Resour.">
        <title>The genomes of chicory, endive, great burdock and yacon provide insights into Asteraceae paleo-polyploidization history and plant inulin production.</title>
        <authorList>
            <person name="Fan W."/>
            <person name="Wang S."/>
            <person name="Wang H."/>
            <person name="Wang A."/>
            <person name="Jiang F."/>
            <person name="Liu H."/>
            <person name="Zhao H."/>
            <person name="Xu D."/>
            <person name="Zhang Y."/>
        </authorList>
    </citation>
    <scope>NUCLEOTIDE SEQUENCE [LARGE SCALE GENOMIC DNA]</scope>
    <source>
        <strain evidence="2">cv. Punajuju</strain>
        <tissue evidence="1">Leaves</tissue>
    </source>
</reference>
<proteinExistence type="predicted"/>
<organism evidence="1 2">
    <name type="scientific">Cichorium intybus</name>
    <name type="common">Chicory</name>
    <dbReference type="NCBI Taxonomy" id="13427"/>
    <lineage>
        <taxon>Eukaryota</taxon>
        <taxon>Viridiplantae</taxon>
        <taxon>Streptophyta</taxon>
        <taxon>Embryophyta</taxon>
        <taxon>Tracheophyta</taxon>
        <taxon>Spermatophyta</taxon>
        <taxon>Magnoliopsida</taxon>
        <taxon>eudicotyledons</taxon>
        <taxon>Gunneridae</taxon>
        <taxon>Pentapetalae</taxon>
        <taxon>asterids</taxon>
        <taxon>campanulids</taxon>
        <taxon>Asterales</taxon>
        <taxon>Asteraceae</taxon>
        <taxon>Cichorioideae</taxon>
        <taxon>Cichorieae</taxon>
        <taxon>Cichoriinae</taxon>
        <taxon>Cichorium</taxon>
    </lineage>
</organism>